<dbReference type="PANTHER" id="PTHR32410:SF169">
    <property type="entry name" value="C1 DOMAIN FAMILY PROTEIN, PUTATIVE-RELATED"/>
    <property type="match status" value="1"/>
</dbReference>
<keyword evidence="4" id="KW-0862">Zinc</keyword>
<keyword evidence="1" id="KW-0479">Metal-binding</keyword>
<sequence length="1063" mass="122297">MYICNFCNKSGRKSVYRCSTCELDFHIKCALFTFNIAENNLKELDHVALQVEELEDDSKCFGCREPLAKYTHFSPNCGFNLHEKCAELPFKLNLVCHREHPLVLQFNSQRLSCKICREINVEAIGFVYGCSPCTFVVHIECASQSPLQVIKSTNHEHPFTLFNGHQHPLFLMLNQEQLMDNQRGVTDCSRCGEKVSAPCFCCAEHCGFYLHKVCAKAPLELNHPFHLNHPLLMQNAPYSSGMYICNFCNKSGHKSVYRCSTCELDFHIKCDLFTFNIAENNLKELDHVALQDETLEDDSKCFGCWEPLAKYTHFSPDCGFNLHDKCAELSFKLNLECHREHPLVLQFYSEQLSCKICCQETRRIGFFYGCSPCKSVVHIECASQSPLQVIKSTNHEHPFTLFNGHQHPLFLMLNQEQLMDNQRGVTDCSRCGEKVSAPCFFCAEHCGFYLHKVCAEAPLELNHPFHLNHPLLMQNAPYSSGMYICNFCNKSGHKSVYRCSSCELDFHIKCALFTFNIAENNLKELEHVALQHPLIPTENSDEKLKDVSKCFGCREPLPNYTHFSPCRGFNLHEKCTEIPFKLNHMWHRKHPLVLQFNSERLSCKICCQVTKRRGFGYGCSPCKFVVHIECASQSPLQVIKSTNHEHPFTLLLRQVPFTCDGCGTEGNHVAYTCCTCNIIIHKNCISLPRIIKSKWHDHRLLHTYFHHIEDFRVLNCLICHDEVNTEHGSYYCSKCNGIFHVKCVMKDKDSYEIVENEDEIEMPIESSIIIIESNDAGEATKIKHFRHMHNLMLGPFVGGYENSCDGCMLPISDPFYYCSECVFFLHKACAELPKIKNVWHHDCKEPLALISDKAFYCQRCWYISNAFAYECCGCEEKICLRCVIAFTPGARTCLKHEHPLFYYTKHNGKCNACGTITQAAFCCKDCNFVLHLECFSLPITARHKCDEHLLSLTDHDDNSYSEHHHCDICEESRDPNRWFYNCSTCDTSAHVYCVLEQYPFLKLRSIHEGNYHPHPLTIVKKNYYYPDCDECGKPCESVALECPKSECKYIVHWNCVVGISLWG</sequence>
<keyword evidence="2" id="KW-0677">Repeat</keyword>
<dbReference type="Pfam" id="PF03107">
    <property type="entry name" value="C1_2"/>
    <property type="match status" value="7"/>
</dbReference>
<organism evidence="6 7">
    <name type="scientific">Gossypium darwinii</name>
    <name type="common">Darwin's cotton</name>
    <name type="synonym">Gossypium barbadense var. darwinii</name>
    <dbReference type="NCBI Taxonomy" id="34276"/>
    <lineage>
        <taxon>Eukaryota</taxon>
        <taxon>Viridiplantae</taxon>
        <taxon>Streptophyta</taxon>
        <taxon>Embryophyta</taxon>
        <taxon>Tracheophyta</taxon>
        <taxon>Spermatophyta</taxon>
        <taxon>Magnoliopsida</taxon>
        <taxon>eudicotyledons</taxon>
        <taxon>Gunneridae</taxon>
        <taxon>Pentapetalae</taxon>
        <taxon>rosids</taxon>
        <taxon>malvids</taxon>
        <taxon>Malvales</taxon>
        <taxon>Malvaceae</taxon>
        <taxon>Malvoideae</taxon>
        <taxon>Gossypium</taxon>
    </lineage>
</organism>
<keyword evidence="3" id="KW-0863">Zinc-finger</keyword>
<dbReference type="InterPro" id="IPR053192">
    <property type="entry name" value="Vacuole_Formation_Reg"/>
</dbReference>
<name>A0A5D2D9N8_GOSDA</name>
<dbReference type="PROSITE" id="PS50081">
    <property type="entry name" value="ZF_DAG_PE_2"/>
    <property type="match status" value="1"/>
</dbReference>
<dbReference type="InterPro" id="IPR046349">
    <property type="entry name" value="C1-like_sf"/>
</dbReference>
<proteinExistence type="predicted"/>
<dbReference type="Proteomes" id="UP000323506">
    <property type="component" value="Chromosome D02"/>
</dbReference>
<evidence type="ECO:0000313" key="6">
    <source>
        <dbReference type="EMBL" id="TYG77788.1"/>
    </source>
</evidence>
<keyword evidence="7" id="KW-1185">Reference proteome</keyword>
<dbReference type="PANTHER" id="PTHR32410">
    <property type="entry name" value="CYSTEINE/HISTIDINE-RICH C1 DOMAIN FAMILY PROTEIN"/>
    <property type="match status" value="1"/>
</dbReference>
<protein>
    <recommendedName>
        <fullName evidence="5">Phorbol-ester/DAG-type domain-containing protein</fullName>
    </recommendedName>
</protein>
<dbReference type="EMBL" id="CM017702">
    <property type="protein sequence ID" value="TYG77788.1"/>
    <property type="molecule type" value="Genomic_DNA"/>
</dbReference>
<dbReference type="AlphaFoldDB" id="A0A5D2D9N8"/>
<evidence type="ECO:0000259" key="5">
    <source>
        <dbReference type="PROSITE" id="PS50081"/>
    </source>
</evidence>
<gene>
    <name evidence="6" type="ORF">ES288_D02G003500v1</name>
</gene>
<feature type="domain" description="Phorbol-ester/DAG-type" evidence="5">
    <location>
        <begin position="895"/>
        <end position="945"/>
    </location>
</feature>
<dbReference type="InterPro" id="IPR002219">
    <property type="entry name" value="PKC_DAG/PE"/>
</dbReference>
<evidence type="ECO:0000256" key="1">
    <source>
        <dbReference type="ARBA" id="ARBA00022723"/>
    </source>
</evidence>
<reference evidence="6 7" key="1">
    <citation type="submission" date="2019-06" db="EMBL/GenBank/DDBJ databases">
        <title>WGS assembly of Gossypium darwinii.</title>
        <authorList>
            <person name="Chen Z.J."/>
            <person name="Sreedasyam A."/>
            <person name="Ando A."/>
            <person name="Song Q."/>
            <person name="De L."/>
            <person name="Hulse-Kemp A."/>
            <person name="Ding M."/>
            <person name="Ye W."/>
            <person name="Kirkbride R."/>
            <person name="Jenkins J."/>
            <person name="Plott C."/>
            <person name="Lovell J."/>
            <person name="Lin Y.-M."/>
            <person name="Vaughn R."/>
            <person name="Liu B."/>
            <person name="Li W."/>
            <person name="Simpson S."/>
            <person name="Scheffler B."/>
            <person name="Saski C."/>
            <person name="Grover C."/>
            <person name="Hu G."/>
            <person name="Conover J."/>
            <person name="Carlson J."/>
            <person name="Shu S."/>
            <person name="Boston L."/>
            <person name="Williams M."/>
            <person name="Peterson D."/>
            <person name="Mcgee K."/>
            <person name="Jones D."/>
            <person name="Wendel J."/>
            <person name="Stelly D."/>
            <person name="Grimwood J."/>
            <person name="Schmutz J."/>
        </authorList>
    </citation>
    <scope>NUCLEOTIDE SEQUENCE [LARGE SCALE GENOMIC DNA]</scope>
    <source>
        <strain evidence="6">1808015.09</strain>
    </source>
</reference>
<evidence type="ECO:0000256" key="3">
    <source>
        <dbReference type="ARBA" id="ARBA00022771"/>
    </source>
</evidence>
<evidence type="ECO:0000256" key="4">
    <source>
        <dbReference type="ARBA" id="ARBA00022833"/>
    </source>
</evidence>
<dbReference type="SMART" id="SM00249">
    <property type="entry name" value="PHD"/>
    <property type="match status" value="9"/>
</dbReference>
<dbReference type="InterPro" id="IPR001965">
    <property type="entry name" value="Znf_PHD"/>
</dbReference>
<dbReference type="GO" id="GO:0008270">
    <property type="term" value="F:zinc ion binding"/>
    <property type="evidence" value="ECO:0007669"/>
    <property type="project" value="UniProtKB-KW"/>
</dbReference>
<dbReference type="InterPro" id="IPR004146">
    <property type="entry name" value="DC1"/>
</dbReference>
<evidence type="ECO:0000313" key="7">
    <source>
        <dbReference type="Proteomes" id="UP000323506"/>
    </source>
</evidence>
<accession>A0A5D2D9N8</accession>
<evidence type="ECO:0000256" key="2">
    <source>
        <dbReference type="ARBA" id="ARBA00022737"/>
    </source>
</evidence>
<dbReference type="SUPFAM" id="SSF57889">
    <property type="entry name" value="Cysteine-rich domain"/>
    <property type="match status" value="8"/>
</dbReference>